<gene>
    <name evidence="2" type="ORF">ACFQ21_02525</name>
</gene>
<comment type="caution">
    <text evidence="2">The sequence shown here is derived from an EMBL/GenBank/DDBJ whole genome shotgun (WGS) entry which is preliminary data.</text>
</comment>
<evidence type="ECO:0000313" key="2">
    <source>
        <dbReference type="EMBL" id="MFD0998157.1"/>
    </source>
</evidence>
<evidence type="ECO:0000313" key="3">
    <source>
        <dbReference type="Proteomes" id="UP001597112"/>
    </source>
</evidence>
<organism evidence="2 3">
    <name type="scientific">Ohtaekwangia kribbensis</name>
    <dbReference type="NCBI Taxonomy" id="688913"/>
    <lineage>
        <taxon>Bacteria</taxon>
        <taxon>Pseudomonadati</taxon>
        <taxon>Bacteroidota</taxon>
        <taxon>Cytophagia</taxon>
        <taxon>Cytophagales</taxon>
        <taxon>Fulvivirgaceae</taxon>
        <taxon>Ohtaekwangia</taxon>
    </lineage>
</organism>
<dbReference type="PANTHER" id="PTHR34585:SF22">
    <property type="entry name" value="HELIX-TURN-HELIX DOMAIN-CONTAINING PROTEIN"/>
    <property type="match status" value="1"/>
</dbReference>
<name>A0ABW3JZD1_9BACT</name>
<dbReference type="InterPro" id="IPR041657">
    <property type="entry name" value="HTH_17"/>
</dbReference>
<dbReference type="RefSeq" id="WP_377574374.1">
    <property type="nucleotide sequence ID" value="NZ_JBHTKA010000001.1"/>
</dbReference>
<dbReference type="InterPro" id="IPR009061">
    <property type="entry name" value="DNA-bd_dom_put_sf"/>
</dbReference>
<dbReference type="Pfam" id="PF12728">
    <property type="entry name" value="HTH_17"/>
    <property type="match status" value="1"/>
</dbReference>
<dbReference type="Proteomes" id="UP001597112">
    <property type="component" value="Unassembled WGS sequence"/>
</dbReference>
<proteinExistence type="predicted"/>
<dbReference type="PANTHER" id="PTHR34585">
    <property type="match status" value="1"/>
</dbReference>
<dbReference type="EMBL" id="JBHTKA010000001">
    <property type="protein sequence ID" value="MFD0998157.1"/>
    <property type="molecule type" value="Genomic_DNA"/>
</dbReference>
<feature type="domain" description="Helix-turn-helix" evidence="1">
    <location>
        <begin position="37"/>
        <end position="74"/>
    </location>
</feature>
<protein>
    <submittedName>
        <fullName evidence="2">Helix-turn-helix domain-containing protein</fullName>
    </submittedName>
</protein>
<reference evidence="3" key="1">
    <citation type="journal article" date="2019" name="Int. J. Syst. Evol. Microbiol.">
        <title>The Global Catalogue of Microorganisms (GCM) 10K type strain sequencing project: providing services to taxonomists for standard genome sequencing and annotation.</title>
        <authorList>
            <consortium name="The Broad Institute Genomics Platform"/>
            <consortium name="The Broad Institute Genome Sequencing Center for Infectious Disease"/>
            <person name="Wu L."/>
            <person name="Ma J."/>
        </authorList>
    </citation>
    <scope>NUCLEOTIDE SEQUENCE [LARGE SCALE GENOMIC DNA]</scope>
    <source>
        <strain evidence="3">CCUG 58938</strain>
    </source>
</reference>
<evidence type="ECO:0000259" key="1">
    <source>
        <dbReference type="Pfam" id="PF12728"/>
    </source>
</evidence>
<keyword evidence="3" id="KW-1185">Reference proteome</keyword>
<sequence>MLQKQLTRDDLKQFRTELIRDLKNAMIEMHTLPKRKWMRSHEVRRMLGVCPATLQNLRDSGELPFSLLGRVMFYDADDSNNRLEQNKVNRHKQNGL</sequence>
<accession>A0ABW3JZD1</accession>
<dbReference type="SUPFAM" id="SSF46955">
    <property type="entry name" value="Putative DNA-binding domain"/>
    <property type="match status" value="1"/>
</dbReference>